<feature type="binding site" evidence="10">
    <location>
        <begin position="7"/>
        <end position="12"/>
    </location>
    <ligand>
        <name>NADP(+)</name>
        <dbReference type="ChEBI" id="CHEBI:58349"/>
    </ligand>
</feature>
<reference evidence="13" key="1">
    <citation type="journal article" date="2020" name="ISME J.">
        <title>Gammaproteobacteria mediating utilization of methyl-, sulfur- and petroleum organic compounds in deep ocean hydrothermal plumes.</title>
        <authorList>
            <person name="Zhou Z."/>
            <person name="Liu Y."/>
            <person name="Pan J."/>
            <person name="Cron B.R."/>
            <person name="Toner B.M."/>
            <person name="Anantharaman K."/>
            <person name="Breier J.A."/>
            <person name="Dick G.J."/>
            <person name="Li M."/>
        </authorList>
    </citation>
    <scope>NUCLEOTIDE SEQUENCE</scope>
    <source>
        <strain evidence="13">SZUA-1501</strain>
    </source>
</reference>
<evidence type="ECO:0000256" key="10">
    <source>
        <dbReference type="PIRSR" id="PIRSR000193-1"/>
    </source>
</evidence>
<comment type="subcellular location">
    <subcellularLocation>
        <location evidence="1 8">Cytoplasm</location>
    </subcellularLocation>
</comment>
<sequence>MGKIGFIGFGNMGRAIAEGFLKTGNFSKEDFIVSVNSAESKEKLQREGFKVASTDEVVKESEVIFLAVKPKDLPTVVSQIKELPLLEKKVFISICAGVELKKLQQLFGKENIKLVRAMPNINVKVGKGVWALTFGENFSTKDIEKIKKLLAPTGLILEVEESLIDSVTALAGSGPAFVAEILDAFAQGGVKLGFKYETALKIAVSTFLGTISLMEEEDLHPAILRDRVTSPSGTTIYGLSKLNKEGMKGTIVEVLEEAYKRAKGLS</sequence>
<evidence type="ECO:0000313" key="13">
    <source>
        <dbReference type="EMBL" id="HIP97755.1"/>
    </source>
</evidence>
<evidence type="ECO:0000256" key="1">
    <source>
        <dbReference type="ARBA" id="ARBA00004496"/>
    </source>
</evidence>
<keyword evidence="6 8" id="KW-0521">NADP</keyword>
<dbReference type="Pfam" id="PF03807">
    <property type="entry name" value="F420_oxidored"/>
    <property type="match status" value="1"/>
</dbReference>
<comment type="caution">
    <text evidence="13">The sequence shown here is derived from an EMBL/GenBank/DDBJ whole genome shotgun (WGS) entry which is preliminary data.</text>
</comment>
<dbReference type="InterPro" id="IPR028939">
    <property type="entry name" value="P5C_Rdtase_cat_N"/>
</dbReference>
<evidence type="ECO:0000256" key="4">
    <source>
        <dbReference type="ARBA" id="ARBA00022605"/>
    </source>
</evidence>
<dbReference type="PANTHER" id="PTHR11645:SF0">
    <property type="entry name" value="PYRROLINE-5-CARBOXYLATE REDUCTASE 3"/>
    <property type="match status" value="1"/>
</dbReference>
<comment type="function">
    <text evidence="8">Catalyzes the reduction of 1-pyrroline-5-carboxylate (PCA) to L-proline.</text>
</comment>
<evidence type="ECO:0000259" key="11">
    <source>
        <dbReference type="Pfam" id="PF03807"/>
    </source>
</evidence>
<dbReference type="Gene3D" id="3.40.50.720">
    <property type="entry name" value="NAD(P)-binding Rossmann-like Domain"/>
    <property type="match status" value="1"/>
</dbReference>
<proteinExistence type="inferred from homology"/>
<dbReference type="EMBL" id="DQVE01000001">
    <property type="protein sequence ID" value="HIP97755.1"/>
    <property type="molecule type" value="Genomic_DNA"/>
</dbReference>
<keyword evidence="5 8" id="KW-0641">Proline biosynthesis</keyword>
<dbReference type="HAMAP" id="MF_01925">
    <property type="entry name" value="P5C_reductase"/>
    <property type="match status" value="1"/>
</dbReference>
<name>A0A9D0YML7_AQUAO</name>
<evidence type="ECO:0000256" key="6">
    <source>
        <dbReference type="ARBA" id="ARBA00022857"/>
    </source>
</evidence>
<dbReference type="GO" id="GO:0055129">
    <property type="term" value="P:L-proline biosynthetic process"/>
    <property type="evidence" value="ECO:0007669"/>
    <property type="project" value="UniProtKB-UniRule"/>
</dbReference>
<evidence type="ECO:0000256" key="2">
    <source>
        <dbReference type="ARBA" id="ARBA00005525"/>
    </source>
</evidence>
<evidence type="ECO:0000256" key="8">
    <source>
        <dbReference type="HAMAP-Rule" id="MF_01925"/>
    </source>
</evidence>
<dbReference type="SUPFAM" id="SSF48179">
    <property type="entry name" value="6-phosphogluconate dehydrogenase C-terminal domain-like"/>
    <property type="match status" value="1"/>
</dbReference>
<comment type="catalytic activity">
    <reaction evidence="8">
        <text>L-proline + NAD(+) = (S)-1-pyrroline-5-carboxylate + NADH + 2 H(+)</text>
        <dbReference type="Rhea" id="RHEA:14105"/>
        <dbReference type="ChEBI" id="CHEBI:15378"/>
        <dbReference type="ChEBI" id="CHEBI:17388"/>
        <dbReference type="ChEBI" id="CHEBI:57540"/>
        <dbReference type="ChEBI" id="CHEBI:57945"/>
        <dbReference type="ChEBI" id="CHEBI:60039"/>
        <dbReference type="EC" id="1.5.1.2"/>
    </reaction>
</comment>
<comment type="pathway">
    <text evidence="8">Amino-acid biosynthesis; L-proline biosynthesis; L-proline from L-glutamate 5-semialdehyde: step 1/1.</text>
</comment>
<dbReference type="Gene3D" id="1.10.3730.10">
    <property type="entry name" value="ProC C-terminal domain-like"/>
    <property type="match status" value="1"/>
</dbReference>
<dbReference type="GO" id="GO:0005737">
    <property type="term" value="C:cytoplasm"/>
    <property type="evidence" value="ECO:0007669"/>
    <property type="project" value="UniProtKB-SubCell"/>
</dbReference>
<keyword evidence="3 8" id="KW-0963">Cytoplasm</keyword>
<dbReference type="InterPro" id="IPR008927">
    <property type="entry name" value="6-PGluconate_DH-like_C_sf"/>
</dbReference>
<dbReference type="FunFam" id="1.10.3730.10:FF:000001">
    <property type="entry name" value="Pyrroline-5-carboxylate reductase"/>
    <property type="match status" value="1"/>
</dbReference>
<evidence type="ECO:0000313" key="14">
    <source>
        <dbReference type="Proteomes" id="UP000606463"/>
    </source>
</evidence>
<dbReference type="InterPro" id="IPR000304">
    <property type="entry name" value="Pyrroline-COOH_reductase"/>
</dbReference>
<dbReference type="SUPFAM" id="SSF51735">
    <property type="entry name" value="NAD(P)-binding Rossmann-fold domains"/>
    <property type="match status" value="1"/>
</dbReference>
<dbReference type="PIRSF" id="PIRSF000193">
    <property type="entry name" value="Pyrrol-5-carb_rd"/>
    <property type="match status" value="1"/>
</dbReference>
<dbReference type="FunFam" id="3.40.50.720:FF:000190">
    <property type="entry name" value="Pyrroline-5-carboxylate reductase"/>
    <property type="match status" value="1"/>
</dbReference>
<evidence type="ECO:0000256" key="9">
    <source>
        <dbReference type="NCBIfam" id="TIGR00112"/>
    </source>
</evidence>
<comment type="catalytic activity">
    <reaction evidence="8">
        <text>L-proline + NADP(+) = (S)-1-pyrroline-5-carboxylate + NADPH + 2 H(+)</text>
        <dbReference type="Rhea" id="RHEA:14109"/>
        <dbReference type="ChEBI" id="CHEBI:15378"/>
        <dbReference type="ChEBI" id="CHEBI:17388"/>
        <dbReference type="ChEBI" id="CHEBI:57783"/>
        <dbReference type="ChEBI" id="CHEBI:58349"/>
        <dbReference type="ChEBI" id="CHEBI:60039"/>
        <dbReference type="EC" id="1.5.1.2"/>
    </reaction>
</comment>
<feature type="domain" description="Pyrroline-5-carboxylate reductase dimerisation" evidence="12">
    <location>
        <begin position="161"/>
        <end position="264"/>
    </location>
</feature>
<protein>
    <recommendedName>
        <fullName evidence="8 9">Pyrroline-5-carboxylate reductase</fullName>
        <shortName evidence="8">P5C reductase</shortName>
        <shortName evidence="8">P5CR</shortName>
        <ecNumber evidence="8 9">1.5.1.2</ecNumber>
    </recommendedName>
    <alternativeName>
        <fullName evidence="8">PCA reductase</fullName>
    </alternativeName>
</protein>
<comment type="similarity">
    <text evidence="2 8">Belongs to the pyrroline-5-carboxylate reductase family.</text>
</comment>
<evidence type="ECO:0000256" key="3">
    <source>
        <dbReference type="ARBA" id="ARBA00022490"/>
    </source>
</evidence>
<dbReference type="Pfam" id="PF14748">
    <property type="entry name" value="P5CR_dimer"/>
    <property type="match status" value="1"/>
</dbReference>
<organism evidence="13 14">
    <name type="scientific">Aquifex aeolicus</name>
    <dbReference type="NCBI Taxonomy" id="63363"/>
    <lineage>
        <taxon>Bacteria</taxon>
        <taxon>Pseudomonadati</taxon>
        <taxon>Aquificota</taxon>
        <taxon>Aquificia</taxon>
        <taxon>Aquificales</taxon>
        <taxon>Aquificaceae</taxon>
        <taxon>Aquifex</taxon>
    </lineage>
</organism>
<keyword evidence="7 8" id="KW-0560">Oxidoreductase</keyword>
<feature type="domain" description="Pyrroline-5-carboxylate reductase catalytic N-terminal" evidence="11">
    <location>
        <begin position="3"/>
        <end position="97"/>
    </location>
</feature>
<keyword evidence="4 8" id="KW-0028">Amino-acid biosynthesis</keyword>
<dbReference type="EC" id="1.5.1.2" evidence="8 9"/>
<dbReference type="PANTHER" id="PTHR11645">
    <property type="entry name" value="PYRROLINE-5-CARBOXYLATE REDUCTASE"/>
    <property type="match status" value="1"/>
</dbReference>
<gene>
    <name evidence="8 13" type="primary">proC</name>
    <name evidence="13" type="ORF">EYH37_00065</name>
</gene>
<evidence type="ECO:0000256" key="7">
    <source>
        <dbReference type="ARBA" id="ARBA00023002"/>
    </source>
</evidence>
<dbReference type="InterPro" id="IPR036291">
    <property type="entry name" value="NAD(P)-bd_dom_sf"/>
</dbReference>
<dbReference type="GO" id="GO:0004735">
    <property type="term" value="F:pyrroline-5-carboxylate reductase activity"/>
    <property type="evidence" value="ECO:0007669"/>
    <property type="project" value="UniProtKB-UniRule"/>
</dbReference>
<dbReference type="AlphaFoldDB" id="A0A9D0YML7"/>
<dbReference type="NCBIfam" id="TIGR00112">
    <property type="entry name" value="proC"/>
    <property type="match status" value="1"/>
</dbReference>
<accession>A0A9D0YML7</accession>
<dbReference type="Proteomes" id="UP000606463">
    <property type="component" value="Unassembled WGS sequence"/>
</dbReference>
<evidence type="ECO:0000256" key="5">
    <source>
        <dbReference type="ARBA" id="ARBA00022650"/>
    </source>
</evidence>
<evidence type="ECO:0000259" key="12">
    <source>
        <dbReference type="Pfam" id="PF14748"/>
    </source>
</evidence>
<dbReference type="InterPro" id="IPR029036">
    <property type="entry name" value="P5CR_dimer"/>
</dbReference>
<feature type="binding site" evidence="10">
    <location>
        <begin position="67"/>
        <end position="70"/>
    </location>
    <ligand>
        <name>NADP(+)</name>
        <dbReference type="ChEBI" id="CHEBI:58349"/>
    </ligand>
</feature>